<dbReference type="EMBL" id="KQ979973">
    <property type="protein sequence ID" value="KYN18368.1"/>
    <property type="molecule type" value="Genomic_DNA"/>
</dbReference>
<dbReference type="PANTHER" id="PTHR31511">
    <property type="entry name" value="PROTEIN CBG23764"/>
    <property type="match status" value="1"/>
</dbReference>
<reference evidence="1 2" key="1">
    <citation type="submission" date="2015-09" db="EMBL/GenBank/DDBJ databases">
        <title>Trachymyrmex cornetzi WGS genome.</title>
        <authorList>
            <person name="Nygaard S."/>
            <person name="Hu H."/>
            <person name="Boomsma J."/>
            <person name="Zhang G."/>
        </authorList>
    </citation>
    <scope>NUCLEOTIDE SEQUENCE [LARGE SCALE GENOMIC DNA]</scope>
    <source>
        <strain evidence="1">Tcor2-1</strain>
        <tissue evidence="1">Whole body</tissue>
    </source>
</reference>
<evidence type="ECO:0000313" key="1">
    <source>
        <dbReference type="EMBL" id="KYN18368.1"/>
    </source>
</evidence>
<organism evidence="1 2">
    <name type="scientific">Trachymyrmex cornetzi</name>
    <dbReference type="NCBI Taxonomy" id="471704"/>
    <lineage>
        <taxon>Eukaryota</taxon>
        <taxon>Metazoa</taxon>
        <taxon>Ecdysozoa</taxon>
        <taxon>Arthropoda</taxon>
        <taxon>Hexapoda</taxon>
        <taxon>Insecta</taxon>
        <taxon>Pterygota</taxon>
        <taxon>Neoptera</taxon>
        <taxon>Endopterygota</taxon>
        <taxon>Hymenoptera</taxon>
        <taxon>Apocrita</taxon>
        <taxon>Aculeata</taxon>
        <taxon>Formicoidea</taxon>
        <taxon>Formicidae</taxon>
        <taxon>Myrmicinae</taxon>
        <taxon>Trachymyrmex</taxon>
    </lineage>
</organism>
<accession>A0A151J5H5</accession>
<dbReference type="AlphaFoldDB" id="A0A151J5H5"/>
<dbReference type="STRING" id="471704.A0A151J5H5"/>
<dbReference type="SUPFAM" id="SSF56672">
    <property type="entry name" value="DNA/RNA polymerases"/>
    <property type="match status" value="1"/>
</dbReference>
<sequence length="566" mass="66682">MCPVSYRAQCKRKQEKQYKKFNKIIRKQQLNIIKMRKTIKALRFTVHTLKNNDTLKKDNKYKTALQTVFTDCQIKALISKKQNIRTWSNETIERALQIKFVCGFNKLKIGNGNFKPVHRSILISTKSILELTDYLISKLKILRSEFSNLDAEDFDLLTRKRVFPYEYIDSVDKLNETSLPPRELFYSSLTDETASDNDYQHATNVWRRFCVETLGNCSDLYLKTDVLLLADVFENFRDTCIESYGLDPAHYYTLSGYTWVAMLKYTGIRFELLTDIDMVMFVERGIRGGLSQCSHRYAQANNKYNASSYDPSEPSTYLMYFDVNNLYGWAMSESLPYGEFQWVDDIERFDVMSVASDSVIGYILEVDLAYPQSVHDAHVDLPFCPIRERPPGKRNVKLLATLYDKERYVVYYRNLQQCIHHGLRITKIYRILQFAQSPWLRGYIELNTRFRMLANNEFEKNLYKLMNNAVFGKTMENVRDHVDVRLITRWDGRYDAEAMIAKPNFHSRSIFSENLIAVELRKLEVKMDKPIYVGMCILEIAKLRLYEFHYEYKLLINRGSIQKYNN</sequence>
<name>A0A151J5H5_9HYME</name>
<proteinExistence type="predicted"/>
<dbReference type="PANTHER" id="PTHR31511:SF12">
    <property type="entry name" value="RHO TERMINATION FACTOR N-TERMINAL DOMAIN-CONTAINING PROTEIN"/>
    <property type="match status" value="1"/>
</dbReference>
<evidence type="ECO:0000313" key="2">
    <source>
        <dbReference type="Proteomes" id="UP000078492"/>
    </source>
</evidence>
<evidence type="ECO:0008006" key="3">
    <source>
        <dbReference type="Google" id="ProtNLM"/>
    </source>
</evidence>
<dbReference type="Proteomes" id="UP000078492">
    <property type="component" value="Unassembled WGS sequence"/>
</dbReference>
<protein>
    <recommendedName>
        <fullName evidence="3">DNA-directed DNA polymerase</fullName>
    </recommendedName>
</protein>
<gene>
    <name evidence="1" type="ORF">ALC57_09309</name>
</gene>
<dbReference type="InterPro" id="IPR043502">
    <property type="entry name" value="DNA/RNA_pol_sf"/>
</dbReference>
<dbReference type="GO" id="GO:0071897">
    <property type="term" value="P:DNA biosynthetic process"/>
    <property type="evidence" value="ECO:0007669"/>
    <property type="project" value="UniProtKB-ARBA"/>
</dbReference>
<keyword evidence="2" id="KW-1185">Reference proteome</keyword>